<dbReference type="RefSeq" id="WP_190037810.1">
    <property type="nucleotide sequence ID" value="NZ_BMWD01000019.1"/>
</dbReference>
<keyword evidence="1" id="KW-1133">Transmembrane helix</keyword>
<evidence type="ECO:0000313" key="2">
    <source>
        <dbReference type="EMBL" id="GGX76327.1"/>
    </source>
</evidence>
<evidence type="ECO:0000313" key="3">
    <source>
        <dbReference type="Proteomes" id="UP000645555"/>
    </source>
</evidence>
<dbReference type="Proteomes" id="UP000645555">
    <property type="component" value="Unassembled WGS sequence"/>
</dbReference>
<feature type="transmembrane region" description="Helical" evidence="1">
    <location>
        <begin position="71"/>
        <end position="92"/>
    </location>
</feature>
<comment type="caution">
    <text evidence="2">The sequence shown here is derived from an EMBL/GenBank/DDBJ whole genome shotgun (WGS) entry which is preliminary data.</text>
</comment>
<gene>
    <name evidence="2" type="ORF">GCM10010515_50050</name>
</gene>
<keyword evidence="1" id="KW-0812">Transmembrane</keyword>
<name>A0A918KW54_9ACTN</name>
<reference evidence="2" key="1">
    <citation type="journal article" date="2014" name="Int. J. Syst. Evol. Microbiol.">
        <title>Complete genome sequence of Corynebacterium casei LMG S-19264T (=DSM 44701T), isolated from a smear-ripened cheese.</title>
        <authorList>
            <consortium name="US DOE Joint Genome Institute (JGI-PGF)"/>
            <person name="Walter F."/>
            <person name="Albersmeier A."/>
            <person name="Kalinowski J."/>
            <person name="Ruckert C."/>
        </authorList>
    </citation>
    <scope>NUCLEOTIDE SEQUENCE</scope>
    <source>
        <strain evidence="2">JCM 4956</strain>
    </source>
</reference>
<keyword evidence="3" id="KW-1185">Reference proteome</keyword>
<reference evidence="2" key="2">
    <citation type="submission" date="2020-09" db="EMBL/GenBank/DDBJ databases">
        <authorList>
            <person name="Sun Q."/>
            <person name="Ohkuma M."/>
        </authorList>
    </citation>
    <scope>NUCLEOTIDE SEQUENCE</scope>
    <source>
        <strain evidence="2">JCM 4956</strain>
    </source>
</reference>
<dbReference type="AlphaFoldDB" id="A0A918KW54"/>
<protein>
    <submittedName>
        <fullName evidence="2">Uncharacterized protein</fullName>
    </submittedName>
</protein>
<organism evidence="2 3">
    <name type="scientific">Streptomyces fructofermentans</name>
    <dbReference type="NCBI Taxonomy" id="152141"/>
    <lineage>
        <taxon>Bacteria</taxon>
        <taxon>Bacillati</taxon>
        <taxon>Actinomycetota</taxon>
        <taxon>Actinomycetes</taxon>
        <taxon>Kitasatosporales</taxon>
        <taxon>Streptomycetaceae</taxon>
        <taxon>Streptomyces</taxon>
    </lineage>
</organism>
<keyword evidence="1" id="KW-0472">Membrane</keyword>
<proteinExistence type="predicted"/>
<evidence type="ECO:0000256" key="1">
    <source>
        <dbReference type="SAM" id="Phobius"/>
    </source>
</evidence>
<dbReference type="EMBL" id="BMWD01000019">
    <property type="protein sequence ID" value="GGX76327.1"/>
    <property type="molecule type" value="Genomic_DNA"/>
</dbReference>
<accession>A0A918KW54</accession>
<sequence length="314" mass="32564">MTHQDRLTDVLDFPDATALKAAGRVEAPDPAVLATARALVRRAVAADTATGAPTMPESTTVATHRFGRRRILACAAAVAAVAAGAAVLPVVGMGGEPAAGASAAELFNSIADRAASGQGSDAPYWKTTVRSAVEGDKVHTDTSFLSRTKLVIKTQNGRVVTKQAPPGGVTWSVGTRQVGWDGLDRLPTRPDALRRVLSAGAEGSAAAERTVRQAAGLLSGAPTSPQLRAALYRVLADTPGAEVTEGVKDAVGRTGTKVSWKWSDGFEHSPQDPNWIVRPSDGKILEINHTPQGDPGRVTGRDTILFDGPADSVG</sequence>